<gene>
    <name evidence="3" type="ORF">LUZ62_086916</name>
</gene>
<protein>
    <submittedName>
        <fullName evidence="3">BTB/POZ and MATH domain-containing protein 1</fullName>
    </submittedName>
</protein>
<dbReference type="InterPro" id="IPR008974">
    <property type="entry name" value="TRAF-like"/>
</dbReference>
<dbReference type="InterPro" id="IPR000210">
    <property type="entry name" value="BTB/POZ_dom"/>
</dbReference>
<dbReference type="AlphaFoldDB" id="A0AAV8CAV4"/>
<dbReference type="InterPro" id="IPR002083">
    <property type="entry name" value="MATH/TRAF_dom"/>
</dbReference>
<dbReference type="InterPro" id="IPR011333">
    <property type="entry name" value="SKP1/BTB/POZ_sf"/>
</dbReference>
<dbReference type="Gene3D" id="3.30.710.10">
    <property type="entry name" value="Potassium Channel Kv1.1, Chain A"/>
    <property type="match status" value="2"/>
</dbReference>
<reference evidence="3" key="1">
    <citation type="submission" date="2022-08" db="EMBL/GenBank/DDBJ databases">
        <authorList>
            <person name="Marques A."/>
        </authorList>
    </citation>
    <scope>NUCLEOTIDE SEQUENCE</scope>
    <source>
        <strain evidence="3">RhyPub2mFocal</strain>
        <tissue evidence="3">Leaves</tissue>
    </source>
</reference>
<evidence type="ECO:0000313" key="3">
    <source>
        <dbReference type="EMBL" id="KAJ4752511.1"/>
    </source>
</evidence>
<dbReference type="Proteomes" id="UP001140206">
    <property type="component" value="Chromosome 5"/>
</dbReference>
<dbReference type="InterPro" id="IPR045005">
    <property type="entry name" value="BPM1-6"/>
</dbReference>
<dbReference type="Pfam" id="PF00651">
    <property type="entry name" value="BTB"/>
    <property type="match status" value="2"/>
</dbReference>
<organism evidence="3 4">
    <name type="scientific">Rhynchospora pubera</name>
    <dbReference type="NCBI Taxonomy" id="906938"/>
    <lineage>
        <taxon>Eukaryota</taxon>
        <taxon>Viridiplantae</taxon>
        <taxon>Streptophyta</taxon>
        <taxon>Embryophyta</taxon>
        <taxon>Tracheophyta</taxon>
        <taxon>Spermatophyta</taxon>
        <taxon>Magnoliopsida</taxon>
        <taxon>Liliopsida</taxon>
        <taxon>Poales</taxon>
        <taxon>Cyperaceae</taxon>
        <taxon>Cyperoideae</taxon>
        <taxon>Rhynchosporeae</taxon>
        <taxon>Rhynchospora</taxon>
    </lineage>
</organism>
<dbReference type="PANTHER" id="PTHR26379:SF469">
    <property type="entry name" value="MAB1"/>
    <property type="match status" value="1"/>
</dbReference>
<keyword evidence="4" id="KW-1185">Reference proteome</keyword>
<accession>A0AAV8CAV4</accession>
<dbReference type="CDD" id="cd00121">
    <property type="entry name" value="MATH"/>
    <property type="match status" value="1"/>
</dbReference>
<dbReference type="PANTHER" id="PTHR26379">
    <property type="entry name" value="BTB/POZ AND MATH DOMAIN-CONTAINING PROTEIN 1"/>
    <property type="match status" value="1"/>
</dbReference>
<comment type="caution">
    <text evidence="3">The sequence shown here is derived from an EMBL/GenBank/DDBJ whole genome shotgun (WGS) entry which is preliminary data.</text>
</comment>
<dbReference type="SUPFAM" id="SSF49599">
    <property type="entry name" value="TRAF domain-like"/>
    <property type="match status" value="1"/>
</dbReference>
<evidence type="ECO:0000259" key="2">
    <source>
        <dbReference type="PROSITE" id="PS50097"/>
    </source>
</evidence>
<name>A0AAV8CAV4_9POAL</name>
<feature type="domain" description="BTB" evidence="2">
    <location>
        <begin position="131"/>
        <end position="195"/>
    </location>
</feature>
<proteinExistence type="predicted"/>
<dbReference type="Gene3D" id="2.60.210.10">
    <property type="entry name" value="Apoptosis, Tumor Necrosis Factor Receptor Associated Protein 2, Chain A"/>
    <property type="match status" value="1"/>
</dbReference>
<evidence type="ECO:0000313" key="4">
    <source>
        <dbReference type="Proteomes" id="UP001140206"/>
    </source>
</evidence>
<dbReference type="PROSITE" id="PS50097">
    <property type="entry name" value="BTB"/>
    <property type="match status" value="2"/>
</dbReference>
<evidence type="ECO:0000256" key="1">
    <source>
        <dbReference type="ARBA" id="ARBA00004906"/>
    </source>
</evidence>
<dbReference type="GO" id="GO:0016567">
    <property type="term" value="P:protein ubiquitination"/>
    <property type="evidence" value="ECO:0007669"/>
    <property type="project" value="InterPro"/>
</dbReference>
<dbReference type="SUPFAM" id="SSF54695">
    <property type="entry name" value="POZ domain"/>
    <property type="match status" value="2"/>
</dbReference>
<feature type="domain" description="BTB" evidence="2">
    <location>
        <begin position="87"/>
        <end position="112"/>
    </location>
</feature>
<dbReference type="EMBL" id="JAMFTS010000005">
    <property type="protein sequence ID" value="KAJ4752511.1"/>
    <property type="molecule type" value="Genomic_DNA"/>
</dbReference>
<comment type="pathway">
    <text evidence="1">Protein modification; protein ubiquitination.</text>
</comment>
<sequence>MIYKSKLNTFKSTSENSYAAWGCVAFKKRSEFEASKHLKDDAFTIQCTVTVLKGTNILQATTPYGVTVIPSNLNQYLVRLLESGQESDVTLVVKGERFKAHRLVLAARSPVFIPSNLNQYLVRLLESGQESDVTLVVKGERFKAHRLVLAARSPVFNAELFGCMSEKWTDTITVDDIEPLAFKSMLCFIYSDSFA</sequence>